<keyword evidence="1" id="KW-0533">Nickel</keyword>
<dbReference type="Proteomes" id="UP000306791">
    <property type="component" value="Unassembled WGS sequence"/>
</dbReference>
<evidence type="ECO:0000256" key="3">
    <source>
        <dbReference type="ARBA" id="ARBA00022833"/>
    </source>
</evidence>
<dbReference type="InterPro" id="IPR000688">
    <property type="entry name" value="HypA/HybF"/>
</dbReference>
<keyword evidence="5" id="KW-1185">Reference proteome</keyword>
<organism evidence="4 5">
    <name type="scientific">Microbulbifer harenosus</name>
    <dbReference type="NCBI Taxonomy" id="2576840"/>
    <lineage>
        <taxon>Bacteria</taxon>
        <taxon>Pseudomonadati</taxon>
        <taxon>Pseudomonadota</taxon>
        <taxon>Gammaproteobacteria</taxon>
        <taxon>Cellvibrionales</taxon>
        <taxon>Microbulbiferaceae</taxon>
        <taxon>Microbulbifer</taxon>
    </lineage>
</organism>
<dbReference type="RefSeq" id="WP_138236320.1">
    <property type="nucleotide sequence ID" value="NZ_CP185860.1"/>
</dbReference>
<keyword evidence="3" id="KW-0862">Zinc</keyword>
<name>A0ABY2UFP9_9GAMM</name>
<accession>A0ABY2UFP9</accession>
<dbReference type="Gene3D" id="3.30.2320.50">
    <property type="match status" value="1"/>
</dbReference>
<comment type="caution">
    <text evidence="4">The sequence shown here is derived from an EMBL/GenBank/DDBJ whole genome shotgun (WGS) entry which is preliminary data.</text>
</comment>
<sequence>MHEHSLINNLLDKIHRLAVGEGGRLVAVRLRLGALAHISADHLREHFEQATIGTSLHGLRLHIEEQPDIHHPEAQDIVLDSLEFEQPDES</sequence>
<proteinExistence type="predicted"/>
<dbReference type="Pfam" id="PF01155">
    <property type="entry name" value="HypA"/>
    <property type="match status" value="1"/>
</dbReference>
<gene>
    <name evidence="4" type="ORF">FDY93_13735</name>
</gene>
<evidence type="ECO:0000313" key="5">
    <source>
        <dbReference type="Proteomes" id="UP000306791"/>
    </source>
</evidence>
<reference evidence="4 5" key="1">
    <citation type="submission" date="2019-05" db="EMBL/GenBank/DDBJ databases">
        <title>Microbulbifer harenosus sp. nov., an alginate-degrading bacterium isolated from coastal sand.</title>
        <authorList>
            <person name="Huang H."/>
            <person name="Mo K."/>
            <person name="Bao S."/>
        </authorList>
    </citation>
    <scope>NUCLEOTIDE SEQUENCE [LARGE SCALE GENOMIC DNA]</scope>
    <source>
        <strain evidence="4 5">HB161719</strain>
    </source>
</reference>
<dbReference type="EMBL" id="VANI01000014">
    <property type="protein sequence ID" value="TLM76435.1"/>
    <property type="molecule type" value="Genomic_DNA"/>
</dbReference>
<evidence type="ECO:0000313" key="4">
    <source>
        <dbReference type="EMBL" id="TLM76435.1"/>
    </source>
</evidence>
<protein>
    <submittedName>
        <fullName evidence="4">Hydrogenase maturation nickel metallochaperone HypA</fullName>
    </submittedName>
</protein>
<evidence type="ECO:0000256" key="2">
    <source>
        <dbReference type="ARBA" id="ARBA00022723"/>
    </source>
</evidence>
<evidence type="ECO:0000256" key="1">
    <source>
        <dbReference type="ARBA" id="ARBA00022596"/>
    </source>
</evidence>
<keyword evidence="2" id="KW-0479">Metal-binding</keyword>